<comment type="similarity">
    <text evidence="2">Belongs to the GerABKC lipoprotein family.</text>
</comment>
<evidence type="ECO:0000259" key="10">
    <source>
        <dbReference type="Pfam" id="PF25198"/>
    </source>
</evidence>
<dbReference type="PANTHER" id="PTHR35789">
    <property type="entry name" value="SPORE GERMINATION PROTEIN B3"/>
    <property type="match status" value="1"/>
</dbReference>
<dbReference type="RefSeq" id="WP_066142902.1">
    <property type="nucleotide sequence ID" value="NZ_CBCSGM010000002.1"/>
</dbReference>
<evidence type="ECO:0000256" key="5">
    <source>
        <dbReference type="ARBA" id="ARBA00023136"/>
    </source>
</evidence>
<evidence type="ECO:0000256" key="3">
    <source>
        <dbReference type="ARBA" id="ARBA00022544"/>
    </source>
</evidence>
<dbReference type="PROSITE" id="PS51257">
    <property type="entry name" value="PROKAR_LIPOPROTEIN"/>
    <property type="match status" value="1"/>
</dbReference>
<dbReference type="AlphaFoldDB" id="A0A2X4YLG8"/>
<dbReference type="KEGG" id="blen:NCTC4824_00498"/>
<dbReference type="NCBIfam" id="TIGR02887">
    <property type="entry name" value="spore_ger_x_C"/>
    <property type="match status" value="1"/>
</dbReference>
<accession>A0A2X4YLG8</accession>
<evidence type="ECO:0000256" key="4">
    <source>
        <dbReference type="ARBA" id="ARBA00022729"/>
    </source>
</evidence>
<dbReference type="Gene3D" id="3.30.300.210">
    <property type="entry name" value="Nutrient germinant receptor protein C, domain 3"/>
    <property type="match status" value="1"/>
</dbReference>
<evidence type="ECO:0000313" key="11">
    <source>
        <dbReference type="EMBL" id="SQI52605.1"/>
    </source>
</evidence>
<proteinExistence type="inferred from homology"/>
<protein>
    <submittedName>
        <fullName evidence="11">Spore germination protein XC</fullName>
    </submittedName>
</protein>
<name>A0A2X4YLG8_LEDLE</name>
<dbReference type="Proteomes" id="UP000249134">
    <property type="component" value="Chromosome 1"/>
</dbReference>
<keyword evidence="3" id="KW-0309">Germination</keyword>
<dbReference type="PANTHER" id="PTHR35789:SF1">
    <property type="entry name" value="SPORE GERMINATION PROTEIN B3"/>
    <property type="match status" value="1"/>
</dbReference>
<evidence type="ECO:0000256" key="8">
    <source>
        <dbReference type="SAM" id="SignalP"/>
    </source>
</evidence>
<gene>
    <name evidence="11" type="primary">gerBC_2</name>
    <name evidence="11" type="ORF">NCTC4824_00498</name>
</gene>
<keyword evidence="6" id="KW-0564">Palmitate</keyword>
<keyword evidence="5" id="KW-0472">Membrane</keyword>
<keyword evidence="12" id="KW-1185">Reference proteome</keyword>
<dbReference type="GO" id="GO:0009847">
    <property type="term" value="P:spore germination"/>
    <property type="evidence" value="ECO:0007669"/>
    <property type="project" value="InterPro"/>
</dbReference>
<feature type="domain" description="Spore germination protein N-terminal" evidence="10">
    <location>
        <begin position="22"/>
        <end position="198"/>
    </location>
</feature>
<evidence type="ECO:0000313" key="12">
    <source>
        <dbReference type="Proteomes" id="UP000249134"/>
    </source>
</evidence>
<sequence length="385" mass="43897">MASCLKRLILIISSLALFGCSDSRAPEHLSYTHGLGIDYKDGEYIIYIQLLNLGTLAKSESAGSGEDVVIEVGRARAKNVDEAIFHLYRSAEQEIYWGTLSYIILSENLLREEGLNSVIDMWSRYPETRYQISLYIINKEIEKAMLTSPVTDVSKGLNKIARPENSQKQNNFVPFINLRQLLILLDEPNHLGVIPHISVSEHSWKQTKNTPRPLIEIDGISLYDRDEQLLGNLIGKEAQGFRWVTKEFSRSDLILQKNNQPLAALIVNNIKTKIIPIVKDGKVTFQLNIKADTSVSELNLQSPLQELEEKAAKEIKEQVLFTYLEALKLDADIYRLSEKLYRSDLPSWKKHSENGKLELKEESLEIEVEVLIKDALRNHLKRSVK</sequence>
<evidence type="ECO:0000256" key="6">
    <source>
        <dbReference type="ARBA" id="ARBA00023139"/>
    </source>
</evidence>
<evidence type="ECO:0000256" key="2">
    <source>
        <dbReference type="ARBA" id="ARBA00007886"/>
    </source>
</evidence>
<dbReference type="GO" id="GO:0016020">
    <property type="term" value="C:membrane"/>
    <property type="evidence" value="ECO:0007669"/>
    <property type="project" value="UniProtKB-SubCell"/>
</dbReference>
<dbReference type="InterPro" id="IPR046953">
    <property type="entry name" value="Spore_GerAC-like_C"/>
</dbReference>
<keyword evidence="7" id="KW-0449">Lipoprotein</keyword>
<evidence type="ECO:0000256" key="1">
    <source>
        <dbReference type="ARBA" id="ARBA00004635"/>
    </source>
</evidence>
<dbReference type="Pfam" id="PF25198">
    <property type="entry name" value="Spore_GerAC_N"/>
    <property type="match status" value="1"/>
</dbReference>
<dbReference type="Pfam" id="PF05504">
    <property type="entry name" value="Spore_GerAC"/>
    <property type="match status" value="1"/>
</dbReference>
<reference evidence="11 12" key="1">
    <citation type="submission" date="2018-06" db="EMBL/GenBank/DDBJ databases">
        <authorList>
            <consortium name="Pathogen Informatics"/>
            <person name="Doyle S."/>
        </authorList>
    </citation>
    <scope>NUCLEOTIDE SEQUENCE [LARGE SCALE GENOMIC DNA]</scope>
    <source>
        <strain evidence="11 12">NCTC4824</strain>
    </source>
</reference>
<dbReference type="EMBL" id="LS483476">
    <property type="protein sequence ID" value="SQI52605.1"/>
    <property type="molecule type" value="Genomic_DNA"/>
</dbReference>
<keyword evidence="4 8" id="KW-0732">Signal</keyword>
<evidence type="ECO:0000259" key="9">
    <source>
        <dbReference type="Pfam" id="PF05504"/>
    </source>
</evidence>
<evidence type="ECO:0000256" key="7">
    <source>
        <dbReference type="ARBA" id="ARBA00023288"/>
    </source>
</evidence>
<dbReference type="STRING" id="1348624.GCA_001591545_02710"/>
<feature type="signal peptide" evidence="8">
    <location>
        <begin position="1"/>
        <end position="25"/>
    </location>
</feature>
<dbReference type="InterPro" id="IPR057336">
    <property type="entry name" value="GerAC_N"/>
</dbReference>
<dbReference type="InterPro" id="IPR038501">
    <property type="entry name" value="Spore_GerAC_C_sf"/>
</dbReference>
<feature type="chain" id="PRO_5016122445" evidence="8">
    <location>
        <begin position="26"/>
        <end position="385"/>
    </location>
</feature>
<dbReference type="InterPro" id="IPR008844">
    <property type="entry name" value="Spore_GerAC-like"/>
</dbReference>
<feature type="domain" description="Spore germination GerAC-like C-terminal" evidence="9">
    <location>
        <begin position="219"/>
        <end position="373"/>
    </location>
</feature>
<comment type="subcellular location">
    <subcellularLocation>
        <location evidence="1">Membrane</location>
        <topology evidence="1">Lipid-anchor</topology>
    </subcellularLocation>
</comment>
<organism evidence="11 12">
    <name type="scientific">Lederbergia lenta</name>
    <name type="common">Bacillus lentus</name>
    <dbReference type="NCBI Taxonomy" id="1467"/>
    <lineage>
        <taxon>Bacteria</taxon>
        <taxon>Bacillati</taxon>
        <taxon>Bacillota</taxon>
        <taxon>Bacilli</taxon>
        <taxon>Bacillales</taxon>
        <taxon>Bacillaceae</taxon>
        <taxon>Lederbergia</taxon>
    </lineage>
</organism>